<proteinExistence type="inferred from homology"/>
<sequence>MAGRFDLAGVGPGDPELMTIKTIRAIKACQVLVLPIGSPELKKPELEEGEEETFAKECLAYRIACEAEPETKKKLRLYLPMPMIKEKKLLKEIHDAGARKASELLEKGKNLVFLTIGDPTVYSTGIYIYKRLKKMGYQGEIFSGIPSFCAAAARLEISLVENRQELHVLPVSYGIEEKLKLPGTKVLMKTGKKMAQVKAVLKEEGQQAKMVMNCGMDGEKIYKCTEEIPEDAGYFSIVIAKEKEK</sequence>
<dbReference type="GeneID" id="92824182"/>
<name>A0A173U560_9FIRM</name>
<accession>A0A173U560</accession>
<dbReference type="AlphaFoldDB" id="A0A173U560"/>
<keyword evidence="5" id="KW-0949">S-adenosyl-L-methionine</keyword>
<dbReference type="GO" id="GO:0032259">
    <property type="term" value="P:methylation"/>
    <property type="evidence" value="ECO:0007669"/>
    <property type="project" value="UniProtKB-KW"/>
</dbReference>
<evidence type="ECO:0000313" key="9">
    <source>
        <dbReference type="Proteomes" id="UP000095727"/>
    </source>
</evidence>
<evidence type="ECO:0000256" key="5">
    <source>
        <dbReference type="ARBA" id="ARBA00022691"/>
    </source>
</evidence>
<dbReference type="InterPro" id="IPR035996">
    <property type="entry name" value="4pyrrol_Methylase_sf"/>
</dbReference>
<evidence type="ECO:0000256" key="3">
    <source>
        <dbReference type="ARBA" id="ARBA00022603"/>
    </source>
</evidence>
<reference evidence="8 9" key="1">
    <citation type="submission" date="2015-09" db="EMBL/GenBank/DDBJ databases">
        <authorList>
            <consortium name="Pathogen Informatics"/>
        </authorList>
    </citation>
    <scope>NUCLEOTIDE SEQUENCE [LARGE SCALE GENOMIC DNA]</scope>
    <source>
        <strain evidence="8 9">2789STDY5834962</strain>
    </source>
</reference>
<evidence type="ECO:0000256" key="4">
    <source>
        <dbReference type="ARBA" id="ARBA00022679"/>
    </source>
</evidence>
<evidence type="ECO:0000259" key="7">
    <source>
        <dbReference type="Pfam" id="PF00590"/>
    </source>
</evidence>
<dbReference type="RefSeq" id="WP_008371790.1">
    <property type="nucleotide sequence ID" value="NZ_CP070062.1"/>
</dbReference>
<feature type="domain" description="Tetrapyrrole methylase" evidence="7">
    <location>
        <begin position="7"/>
        <end position="227"/>
    </location>
</feature>
<dbReference type="CDD" id="cd11645">
    <property type="entry name" value="Precorrin_2_C20_MT"/>
    <property type="match status" value="1"/>
</dbReference>
<dbReference type="PANTHER" id="PTHR43467:SF2">
    <property type="entry name" value="COBALT-PRECORRIN-2 C(20)-METHYLTRANSFERASE"/>
    <property type="match status" value="1"/>
</dbReference>
<comment type="similarity">
    <text evidence="6">Belongs to the precorrin methyltransferase family.</text>
</comment>
<evidence type="ECO:0000313" key="8">
    <source>
        <dbReference type="EMBL" id="CUN09869.1"/>
    </source>
</evidence>
<protein>
    <submittedName>
        <fullName evidence="8">Cobalt-precorrin-2 C(20)-methyltransferase</fullName>
        <ecNumber evidence="8">2.1.1.151</ecNumber>
    </submittedName>
</protein>
<evidence type="ECO:0000256" key="1">
    <source>
        <dbReference type="ARBA" id="ARBA00004953"/>
    </source>
</evidence>
<dbReference type="Pfam" id="PF00590">
    <property type="entry name" value="TP_methylase"/>
    <property type="match status" value="1"/>
</dbReference>
<dbReference type="PIRSF" id="PIRSF036427">
    <property type="entry name" value="Precrrn-2_mtase"/>
    <property type="match status" value="1"/>
</dbReference>
<dbReference type="Proteomes" id="UP000095727">
    <property type="component" value="Unassembled WGS sequence"/>
</dbReference>
<dbReference type="InterPro" id="IPR014776">
    <property type="entry name" value="4pyrrole_Mease_sub2"/>
</dbReference>
<dbReference type="EC" id="2.1.1.151" evidence="8"/>
<organism evidence="8 9">
    <name type="scientific">Coprococcus comes</name>
    <dbReference type="NCBI Taxonomy" id="410072"/>
    <lineage>
        <taxon>Bacteria</taxon>
        <taxon>Bacillati</taxon>
        <taxon>Bacillota</taxon>
        <taxon>Clostridia</taxon>
        <taxon>Lachnospirales</taxon>
        <taxon>Lachnospiraceae</taxon>
        <taxon>Coprococcus</taxon>
    </lineage>
</organism>
<dbReference type="GO" id="GO:0030788">
    <property type="term" value="F:precorrin-2 C20-methyltransferase activity"/>
    <property type="evidence" value="ECO:0007669"/>
    <property type="project" value="InterPro"/>
</dbReference>
<dbReference type="GO" id="GO:0043781">
    <property type="term" value="F:cobalt-factor II C20-methyltransferase activity"/>
    <property type="evidence" value="ECO:0007669"/>
    <property type="project" value="UniProtKB-EC"/>
</dbReference>
<comment type="pathway">
    <text evidence="1">Cofactor biosynthesis; adenosylcobalamin biosynthesis.</text>
</comment>
<dbReference type="Gene3D" id="3.30.950.10">
    <property type="entry name" value="Methyltransferase, Cobalt-precorrin-4 Transmethylase, Domain 2"/>
    <property type="match status" value="1"/>
</dbReference>
<dbReference type="InterPro" id="IPR014777">
    <property type="entry name" value="4pyrrole_Mease_sub1"/>
</dbReference>
<dbReference type="InterPro" id="IPR012382">
    <property type="entry name" value="CobI/CbiL"/>
</dbReference>
<dbReference type="PANTHER" id="PTHR43467">
    <property type="entry name" value="COBALT-PRECORRIN-2 C(20)-METHYLTRANSFERASE"/>
    <property type="match status" value="1"/>
</dbReference>
<dbReference type="GO" id="GO:0009236">
    <property type="term" value="P:cobalamin biosynthetic process"/>
    <property type="evidence" value="ECO:0007669"/>
    <property type="project" value="UniProtKB-UniRule"/>
</dbReference>
<dbReference type="SUPFAM" id="SSF53790">
    <property type="entry name" value="Tetrapyrrole methylase"/>
    <property type="match status" value="1"/>
</dbReference>
<keyword evidence="2" id="KW-0169">Cobalamin biosynthesis</keyword>
<keyword evidence="4 8" id="KW-0808">Transferase</keyword>
<evidence type="ECO:0000256" key="2">
    <source>
        <dbReference type="ARBA" id="ARBA00022573"/>
    </source>
</evidence>
<keyword evidence="3 8" id="KW-0489">Methyltransferase</keyword>
<dbReference type="EMBL" id="CYXR01000023">
    <property type="protein sequence ID" value="CUN09869.1"/>
    <property type="molecule type" value="Genomic_DNA"/>
</dbReference>
<dbReference type="InterPro" id="IPR000878">
    <property type="entry name" value="4pyrrol_Mease"/>
</dbReference>
<evidence type="ECO:0000256" key="6">
    <source>
        <dbReference type="PIRNR" id="PIRNR036427"/>
    </source>
</evidence>
<dbReference type="Gene3D" id="3.40.1010.10">
    <property type="entry name" value="Cobalt-precorrin-4 Transmethylase, Domain 1"/>
    <property type="match status" value="1"/>
</dbReference>
<gene>
    <name evidence="8" type="primary">cbiL</name>
    <name evidence="8" type="ORF">ERS852574_02685</name>
</gene>